<keyword evidence="7" id="KW-0460">Magnesium</keyword>
<dbReference type="InterPro" id="IPR054708">
    <property type="entry name" value="MTPAP-like_central"/>
</dbReference>
<keyword evidence="12" id="KW-1185">Reference proteome</keyword>
<dbReference type="Pfam" id="PF03828">
    <property type="entry name" value="PAP_assoc"/>
    <property type="match status" value="1"/>
</dbReference>
<dbReference type="PANTHER" id="PTHR12271">
    <property type="entry name" value="POLY A POLYMERASE CID PAP -RELATED"/>
    <property type="match status" value="1"/>
</dbReference>
<evidence type="ECO:0000256" key="8">
    <source>
        <dbReference type="ARBA" id="ARBA00038491"/>
    </source>
</evidence>
<comment type="similarity">
    <text evidence="8">Belongs to the DNA polymerase type-B-like family. GLD2 subfamily.</text>
</comment>
<evidence type="ECO:0000256" key="3">
    <source>
        <dbReference type="ARBA" id="ARBA00004496"/>
    </source>
</evidence>
<dbReference type="Gene3D" id="1.10.1410.10">
    <property type="match status" value="1"/>
</dbReference>
<evidence type="ECO:0000313" key="13">
    <source>
        <dbReference type="RefSeq" id="XP_017779095.1"/>
    </source>
</evidence>
<feature type="domain" description="PAP-associated" evidence="10">
    <location>
        <begin position="521"/>
        <end position="582"/>
    </location>
</feature>
<dbReference type="Gene3D" id="3.30.460.10">
    <property type="entry name" value="Beta Polymerase, domain 2"/>
    <property type="match status" value="1"/>
</dbReference>
<evidence type="ECO:0000256" key="1">
    <source>
        <dbReference type="ARBA" id="ARBA00001936"/>
    </source>
</evidence>
<dbReference type="SUPFAM" id="SSF81301">
    <property type="entry name" value="Nucleotidyltransferase"/>
    <property type="match status" value="1"/>
</dbReference>
<dbReference type="GeneID" id="108564533"/>
<dbReference type="CDD" id="cd05402">
    <property type="entry name" value="NT_PAP_TUTase"/>
    <property type="match status" value="1"/>
</dbReference>
<accession>A0ABM1MWZ5</accession>
<evidence type="ECO:0000259" key="10">
    <source>
        <dbReference type="Pfam" id="PF03828"/>
    </source>
</evidence>
<feature type="compositionally biased region" description="Low complexity" evidence="9">
    <location>
        <begin position="115"/>
        <end position="131"/>
    </location>
</feature>
<keyword evidence="5" id="KW-0808">Transferase</keyword>
<dbReference type="PANTHER" id="PTHR12271:SF40">
    <property type="entry name" value="POLY(A) RNA POLYMERASE GLD2"/>
    <property type="match status" value="1"/>
</dbReference>
<name>A0ABM1MWZ5_NICVS</name>
<comment type="cofactor">
    <cofactor evidence="2">
        <name>Mg(2+)</name>
        <dbReference type="ChEBI" id="CHEBI:18420"/>
    </cofactor>
</comment>
<feature type="domain" description="Poly(A) RNA polymerase mitochondrial-like central palm" evidence="11">
    <location>
        <begin position="297"/>
        <end position="433"/>
    </location>
</feature>
<evidence type="ECO:0000259" key="11">
    <source>
        <dbReference type="Pfam" id="PF22600"/>
    </source>
</evidence>
<reference evidence="13" key="1">
    <citation type="submission" date="2025-08" db="UniProtKB">
        <authorList>
            <consortium name="RefSeq"/>
        </authorList>
    </citation>
    <scope>IDENTIFICATION</scope>
    <source>
        <tissue evidence="13">Whole Larva</tissue>
    </source>
</reference>
<dbReference type="RefSeq" id="XP_017779095.1">
    <property type="nucleotide sequence ID" value="XM_017923606.1"/>
</dbReference>
<feature type="compositionally biased region" description="Basic and acidic residues" evidence="9">
    <location>
        <begin position="153"/>
        <end position="166"/>
    </location>
</feature>
<evidence type="ECO:0000256" key="9">
    <source>
        <dbReference type="SAM" id="MobiDB-lite"/>
    </source>
</evidence>
<organism evidence="12 13">
    <name type="scientific">Nicrophorus vespilloides</name>
    <name type="common">Boreal carrion beetle</name>
    <dbReference type="NCBI Taxonomy" id="110193"/>
    <lineage>
        <taxon>Eukaryota</taxon>
        <taxon>Metazoa</taxon>
        <taxon>Ecdysozoa</taxon>
        <taxon>Arthropoda</taxon>
        <taxon>Hexapoda</taxon>
        <taxon>Insecta</taxon>
        <taxon>Pterygota</taxon>
        <taxon>Neoptera</taxon>
        <taxon>Endopterygota</taxon>
        <taxon>Coleoptera</taxon>
        <taxon>Polyphaga</taxon>
        <taxon>Staphyliniformia</taxon>
        <taxon>Silphidae</taxon>
        <taxon>Nicrophorinae</taxon>
        <taxon>Nicrophorus</taxon>
    </lineage>
</organism>
<evidence type="ECO:0000256" key="2">
    <source>
        <dbReference type="ARBA" id="ARBA00001946"/>
    </source>
</evidence>
<evidence type="ECO:0000256" key="5">
    <source>
        <dbReference type="ARBA" id="ARBA00022679"/>
    </source>
</evidence>
<evidence type="ECO:0000313" key="12">
    <source>
        <dbReference type="Proteomes" id="UP000695000"/>
    </source>
</evidence>
<comment type="cofactor">
    <cofactor evidence="1">
        <name>Mn(2+)</name>
        <dbReference type="ChEBI" id="CHEBI:29035"/>
    </cofactor>
</comment>
<evidence type="ECO:0000256" key="6">
    <source>
        <dbReference type="ARBA" id="ARBA00022723"/>
    </source>
</evidence>
<dbReference type="InterPro" id="IPR043519">
    <property type="entry name" value="NT_sf"/>
</dbReference>
<dbReference type="Proteomes" id="UP000695000">
    <property type="component" value="Unplaced"/>
</dbReference>
<dbReference type="InterPro" id="IPR002058">
    <property type="entry name" value="PAP_assoc"/>
</dbReference>
<dbReference type="Pfam" id="PF22600">
    <property type="entry name" value="MTPAP-like_central"/>
    <property type="match status" value="1"/>
</dbReference>
<evidence type="ECO:0000256" key="7">
    <source>
        <dbReference type="ARBA" id="ARBA00022842"/>
    </source>
</evidence>
<proteinExistence type="inferred from homology"/>
<keyword evidence="6" id="KW-0479">Metal-binding</keyword>
<dbReference type="SUPFAM" id="SSF81631">
    <property type="entry name" value="PAP/OAS1 substrate-binding domain"/>
    <property type="match status" value="1"/>
</dbReference>
<protein>
    <submittedName>
        <fullName evidence="13">Poly(A) RNA polymerase gld-2 homolog A-like</fullName>
    </submittedName>
</protein>
<gene>
    <name evidence="13" type="primary">LOC108564533</name>
</gene>
<evidence type="ECO:0000256" key="4">
    <source>
        <dbReference type="ARBA" id="ARBA00022490"/>
    </source>
</evidence>
<comment type="subcellular location">
    <subcellularLocation>
        <location evidence="3">Cytoplasm</location>
    </subcellularLocation>
</comment>
<keyword evidence="4" id="KW-0963">Cytoplasm</keyword>
<feature type="region of interest" description="Disordered" evidence="9">
    <location>
        <begin position="105"/>
        <end position="170"/>
    </location>
</feature>
<sequence length="621" mass="71564">MNPMEYSTAHMQLMAANPLMPHNNNNNNSSSKMKRCSDLHREVLGGYKVNTGYIDPIKFKNEYFNHQKYHHREEAKNGNGLKGNANSTTTTTTLNVSYRMLPNVPLNLMPPPPHNSTVSNNNNINNSSSNNFKRKSGWKSPRNDVRCNSPHGSESDESCRSYKSRDSPPNMNIKGLNCHRARHKHSTFAENTYICNKYCNNSQNVVYPAVINQSNGHYKPKYYPNTVCQQQQQQQQQQHNGLNLAINRKNEKKTRLYNSEIDRRVYGLMERFTSRAHMFKIPSKLPSCQQMNEFESLNQAIWEVYQVKGQKEITYLRKLDLWKSIYLSMQDVLSRYGLFLVGSTMSGLGLDSSDIDICLLVRPYLTDARSDALHHLQKINEALERCSFVRSPEVIMAKVPILKFKDANYGFEVDLNCNNSVGIRNTHLMNCYARSDWRVRPLVAIVKLWAQTNDINDAKRMTISSYSLALMVIQYLQCGVTPPVVPCLQGMYPQMFSPDLEIHDIDIQEDIPMFCSDNKQSLGELLLGFLQYYSYFDYNQYAISVREAALLPVEECKFARAPKNDATQWKLLCIEEPFDFTNTARSVYDVDTFEHIKSVFRLSHQKLHRTKTLSSILPTQR</sequence>